<dbReference type="PANTHER" id="PTHR47473">
    <property type="entry name" value="BTA1P"/>
    <property type="match status" value="1"/>
</dbReference>
<dbReference type="STRING" id="160660.BJI67_04520"/>
<name>A0A1A6C6C0_9GAMM</name>
<comment type="caution">
    <text evidence="1">The sequence shown here is derived from an EMBL/GenBank/DDBJ whole genome shotgun (WGS) entry which is preliminary data.</text>
</comment>
<accession>A0A1A6C6C0</accession>
<dbReference type="GO" id="GO:0016740">
    <property type="term" value="F:transferase activity"/>
    <property type="evidence" value="ECO:0007669"/>
    <property type="project" value="UniProtKB-KW"/>
</dbReference>
<dbReference type="Proteomes" id="UP000029273">
    <property type="component" value="Unassembled WGS sequence"/>
</dbReference>
<proteinExistence type="predicted"/>
<reference evidence="1 2" key="1">
    <citation type="journal article" date="2014" name="Genome Announc.">
        <title>Draft Genome Sequence of the Iron-Oxidizing, Acidophilic, and Halotolerant 'Thiobacillus prosperus' Type Strain DSM 5130.</title>
        <authorList>
            <person name="Ossandon F.J."/>
            <person name="Cardenas J.P."/>
            <person name="Corbett M."/>
            <person name="Quatrini R."/>
            <person name="Holmes D.S."/>
            <person name="Watkin E."/>
        </authorList>
    </citation>
    <scope>NUCLEOTIDE SEQUENCE [LARGE SCALE GENOMIC DNA]</scope>
    <source>
        <strain evidence="1 2">DSM 5130</strain>
    </source>
</reference>
<dbReference type="PANTHER" id="PTHR47473:SF1">
    <property type="entry name" value="METHYLTRANSFERASE DOMAIN-CONTAINING PROTEIN"/>
    <property type="match status" value="1"/>
</dbReference>
<dbReference type="RefSeq" id="WP_236717257.1">
    <property type="nucleotide sequence ID" value="NZ_JQSG02000002.1"/>
</dbReference>
<protein>
    <submittedName>
        <fullName evidence="1">S-adenosylmethionine:diacylglycerol 3-amino-3-carboxypropyl transferase</fullName>
    </submittedName>
</protein>
<gene>
    <name evidence="1" type="ORF">Thpro_021159</name>
</gene>
<dbReference type="AlphaFoldDB" id="A0A1A6C6C0"/>
<dbReference type="Pfam" id="PF11899">
    <property type="entry name" value="DUF3419"/>
    <property type="match status" value="1"/>
</dbReference>
<organism evidence="1 2">
    <name type="scientific">Acidihalobacter prosperus</name>
    <dbReference type="NCBI Taxonomy" id="160660"/>
    <lineage>
        <taxon>Bacteria</taxon>
        <taxon>Pseudomonadati</taxon>
        <taxon>Pseudomonadota</taxon>
        <taxon>Gammaproteobacteria</taxon>
        <taxon>Chromatiales</taxon>
        <taxon>Ectothiorhodospiraceae</taxon>
        <taxon>Acidihalobacter</taxon>
    </lineage>
</organism>
<keyword evidence="1" id="KW-0808">Transferase</keyword>
<dbReference type="EMBL" id="JQSG02000002">
    <property type="protein sequence ID" value="OBS10109.1"/>
    <property type="molecule type" value="Genomic_DNA"/>
</dbReference>
<evidence type="ECO:0000313" key="2">
    <source>
        <dbReference type="Proteomes" id="UP000029273"/>
    </source>
</evidence>
<sequence>MTRTRLADRINQGVFNALYSRALVYNTCWEDPAVDRRALHIGPDDRLLAITSAGCNVLDYALCGPARIHAVDANPRQTALLELKLAGIRRLAHADFFALFGDGRHAEARALYHDALRADLSPFAQGYWDRHIAAFLPGRRGGSFYYFGLSGWVARGFRAYMKVRPGLRDAVERVLSASDLDEQREHYDRDVAPRLWGRGMNWALSRPFTMSLLGVPHPQREEVVRSHDNGIAGFIREAVEYVFCSLPVADNYFWSLYLRGRYTPQCCPEYLKPEGFAALKDGLADRIQPHTTTVTGFLRETDERLSRFVLLDHMDWMSVYHPQALVEEWQAIMARATPDARLIFRSAHAQPGYLQTLHIPGIGGLHERFRFERELAAELQAHDRVHTYAGFHIAQHAA</sequence>
<evidence type="ECO:0000313" key="1">
    <source>
        <dbReference type="EMBL" id="OBS10109.1"/>
    </source>
</evidence>
<dbReference type="InterPro" id="IPR021829">
    <property type="entry name" value="DUF3419"/>
</dbReference>
<keyword evidence="2" id="KW-1185">Reference proteome</keyword>